<keyword evidence="1" id="KW-0812">Transmembrane</keyword>
<dbReference type="EMBL" id="NKYE01000004">
    <property type="protein sequence ID" value="OZM73695.1"/>
    <property type="molecule type" value="Genomic_DNA"/>
</dbReference>
<organism evidence="2 3">
    <name type="scientific">Amycolatopsis antarctica</name>
    <dbReference type="NCBI Taxonomy" id="1854586"/>
    <lineage>
        <taxon>Bacteria</taxon>
        <taxon>Bacillati</taxon>
        <taxon>Actinomycetota</taxon>
        <taxon>Actinomycetes</taxon>
        <taxon>Pseudonocardiales</taxon>
        <taxon>Pseudonocardiaceae</taxon>
        <taxon>Amycolatopsis</taxon>
    </lineage>
</organism>
<accession>A0A263D8H7</accession>
<protein>
    <submittedName>
        <fullName evidence="2">Uncharacterized protein</fullName>
    </submittedName>
</protein>
<gene>
    <name evidence="2" type="ORF">CFN78_09255</name>
</gene>
<keyword evidence="1" id="KW-0472">Membrane</keyword>
<dbReference type="Proteomes" id="UP000242444">
    <property type="component" value="Unassembled WGS sequence"/>
</dbReference>
<evidence type="ECO:0000313" key="3">
    <source>
        <dbReference type="Proteomes" id="UP000242444"/>
    </source>
</evidence>
<dbReference type="RefSeq" id="WP_094862212.1">
    <property type="nucleotide sequence ID" value="NZ_NKYE01000004.1"/>
</dbReference>
<dbReference type="InParanoid" id="A0A263D8H7"/>
<name>A0A263D8H7_9PSEU</name>
<sequence>MRLISTVLTVPGDAEPMVQTPVWTTVVMLAALFVMVALLLRFAVRFGSRSLVPEPTDTRD</sequence>
<evidence type="ECO:0000256" key="1">
    <source>
        <dbReference type="SAM" id="Phobius"/>
    </source>
</evidence>
<reference evidence="2 3" key="1">
    <citation type="submission" date="2017-07" db="EMBL/GenBank/DDBJ databases">
        <title>Amycolatopsis antarcticus sp. nov., isolated from the surface of an Antarcticus brown macroalga.</title>
        <authorList>
            <person name="Wang J."/>
            <person name="Leiva S."/>
            <person name="Huang J."/>
            <person name="Huang Y."/>
        </authorList>
    </citation>
    <scope>NUCLEOTIDE SEQUENCE [LARGE SCALE GENOMIC DNA]</scope>
    <source>
        <strain evidence="2 3">AU-G6</strain>
    </source>
</reference>
<evidence type="ECO:0000313" key="2">
    <source>
        <dbReference type="EMBL" id="OZM73695.1"/>
    </source>
</evidence>
<keyword evidence="3" id="KW-1185">Reference proteome</keyword>
<keyword evidence="1" id="KW-1133">Transmembrane helix</keyword>
<feature type="transmembrane region" description="Helical" evidence="1">
    <location>
        <begin position="24"/>
        <end position="44"/>
    </location>
</feature>
<dbReference type="AlphaFoldDB" id="A0A263D8H7"/>
<proteinExistence type="predicted"/>
<comment type="caution">
    <text evidence="2">The sequence shown here is derived from an EMBL/GenBank/DDBJ whole genome shotgun (WGS) entry which is preliminary data.</text>
</comment>